<dbReference type="AlphaFoldDB" id="A0A4Q9QJD9"/>
<reference evidence="1 2" key="1">
    <citation type="submission" date="2018-06" db="EMBL/GenBank/DDBJ databases">
        <title>Three novel Pseudomonas species isolated from symptomatic oak.</title>
        <authorList>
            <person name="Bueno-Gonzalez V."/>
            <person name="Brady C."/>
        </authorList>
    </citation>
    <scope>NUCLEOTIDE SEQUENCE [LARGE SCALE GENOMIC DNA]</scope>
    <source>
        <strain evidence="1 2">P9A</strain>
    </source>
</reference>
<sequence>MTQETYLRTFILRIGRNLAIDHVRSRPP</sequence>
<name>A0A4Q9QJD9_9GAMM</name>
<dbReference type="EMBL" id="QJUI01000013">
    <property type="protein sequence ID" value="TBU76857.1"/>
    <property type="molecule type" value="Genomic_DNA"/>
</dbReference>
<proteinExistence type="predicted"/>
<gene>
    <name evidence="1" type="ORF">DNK06_15720</name>
</gene>
<evidence type="ECO:0000313" key="2">
    <source>
        <dbReference type="Proteomes" id="UP000292302"/>
    </source>
</evidence>
<accession>A0A4Q9QJD9</accession>
<keyword evidence="2" id="KW-1185">Reference proteome</keyword>
<dbReference type="Proteomes" id="UP000292302">
    <property type="component" value="Unassembled WGS sequence"/>
</dbReference>
<protein>
    <submittedName>
        <fullName evidence="1">Uncharacterized protein</fullName>
    </submittedName>
</protein>
<evidence type="ECO:0000313" key="1">
    <source>
        <dbReference type="EMBL" id="TBU76857.1"/>
    </source>
</evidence>
<organism evidence="1 2">
    <name type="scientific">Phytopseudomonas daroniae</name>
    <dbReference type="NCBI Taxonomy" id="2487519"/>
    <lineage>
        <taxon>Bacteria</taxon>
        <taxon>Pseudomonadati</taxon>
        <taxon>Pseudomonadota</taxon>
        <taxon>Gammaproteobacteria</taxon>
        <taxon>Pseudomonadales</taxon>
        <taxon>Pseudomonadaceae</taxon>
        <taxon>Phytopseudomonas</taxon>
    </lineage>
</organism>
<comment type="caution">
    <text evidence="1">The sequence shown here is derived from an EMBL/GenBank/DDBJ whole genome shotgun (WGS) entry which is preliminary data.</text>
</comment>